<accession>A0AAV3RCW3</accession>
<dbReference type="AlphaFoldDB" id="A0AAV3RCW3"/>
<name>A0AAV3RCW3_LITER</name>
<evidence type="ECO:0000313" key="1">
    <source>
        <dbReference type="EMBL" id="GAA0173813.1"/>
    </source>
</evidence>
<gene>
    <name evidence="1" type="ORF">LIER_43955</name>
</gene>
<sequence>MQDDCGFFVLCSQVGKSKDLSIKTMVGTHTCGTSMKIPTIYVKWLAKKYVNNVRRQPKISLKAFIGDIYDELKVEISTTTTYRAIKAAGYLLYGNE</sequence>
<dbReference type="EMBL" id="BAABME010042259">
    <property type="protein sequence ID" value="GAA0173813.1"/>
    <property type="molecule type" value="Genomic_DNA"/>
</dbReference>
<organism evidence="1 2">
    <name type="scientific">Lithospermum erythrorhizon</name>
    <name type="common">Purple gromwell</name>
    <name type="synonym">Lithospermum officinale var. erythrorhizon</name>
    <dbReference type="NCBI Taxonomy" id="34254"/>
    <lineage>
        <taxon>Eukaryota</taxon>
        <taxon>Viridiplantae</taxon>
        <taxon>Streptophyta</taxon>
        <taxon>Embryophyta</taxon>
        <taxon>Tracheophyta</taxon>
        <taxon>Spermatophyta</taxon>
        <taxon>Magnoliopsida</taxon>
        <taxon>eudicotyledons</taxon>
        <taxon>Gunneridae</taxon>
        <taxon>Pentapetalae</taxon>
        <taxon>asterids</taxon>
        <taxon>lamiids</taxon>
        <taxon>Boraginales</taxon>
        <taxon>Boraginaceae</taxon>
        <taxon>Boraginoideae</taxon>
        <taxon>Lithospermeae</taxon>
        <taxon>Lithospermum</taxon>
    </lineage>
</organism>
<reference evidence="1 2" key="1">
    <citation type="submission" date="2024-01" db="EMBL/GenBank/DDBJ databases">
        <title>The complete chloroplast genome sequence of Lithospermum erythrorhizon: insights into the phylogenetic relationship among Boraginaceae species and the maternal lineages of purple gromwells.</title>
        <authorList>
            <person name="Okada T."/>
            <person name="Watanabe K."/>
        </authorList>
    </citation>
    <scope>NUCLEOTIDE SEQUENCE [LARGE SCALE GENOMIC DNA]</scope>
</reference>
<protein>
    <submittedName>
        <fullName evidence="1">Uncharacterized protein</fullName>
    </submittedName>
</protein>
<dbReference type="Proteomes" id="UP001454036">
    <property type="component" value="Unassembled WGS sequence"/>
</dbReference>
<proteinExistence type="predicted"/>
<comment type="caution">
    <text evidence="1">The sequence shown here is derived from an EMBL/GenBank/DDBJ whole genome shotgun (WGS) entry which is preliminary data.</text>
</comment>
<keyword evidence="2" id="KW-1185">Reference proteome</keyword>
<evidence type="ECO:0000313" key="2">
    <source>
        <dbReference type="Proteomes" id="UP001454036"/>
    </source>
</evidence>